<evidence type="ECO:0000256" key="1">
    <source>
        <dbReference type="ARBA" id="ARBA00004240"/>
    </source>
</evidence>
<keyword evidence="3" id="KW-0256">Endoplasmic reticulum</keyword>
<feature type="domain" description="Sec39" evidence="7">
    <location>
        <begin position="13"/>
        <end position="829"/>
    </location>
</feature>
<protein>
    <recommendedName>
        <fullName evidence="7">Sec39 domain-containing protein</fullName>
    </recommendedName>
</protein>
<dbReference type="GO" id="GO:0006890">
    <property type="term" value="P:retrograde vesicle-mediated transport, Golgi to endoplasmic reticulum"/>
    <property type="evidence" value="ECO:0007669"/>
    <property type="project" value="InterPro"/>
</dbReference>
<sequence>MAKPLVLSRAQLLLLAVELARKSQILAFASLISQYPRTIKKELLFRILLSYLPETIEPSKYTPLLQNLIYTPDTSKNDAHTDTSILDEMSEDDAVNNVRKLQLIPLFWPHIPFASSADPLLQFLIHRSLQIDQNTGLTYMIPTLVTPFFQTFPNLRRWMISIVLPLLRLNYDYYPNKSKLINISKFEQLSNKAIVSFLLSNTGGVHQPESNVIISRDLKGLIGPWLYGSLKWKRPKITCSSFYNIQSIDSLCEPPSTHEKYEPWEEVYSWIASQVDSSWETAIEAIEGWDGPGDFNLGGFENEISINKEDQMHLSRRYAQLAIAVAFSISDCSKGALNGVQRLLIRVIYLTGLGQIPSIDSACTLLAPVSDLQDFPISLKNLKAIMEYENHLTLPSENSIKFLHALLISASLLERVGCSISVKRAAEIYLQKNGQLQSVLFHEFMDQTCKRSKDDDKYWIRKRNEIQWLRNWGINDINEFSSPKSGIGIFGQLPREVIEAEFLKILLSNGRELMFNMSTASDTLKTGYSLARSIYEISPERPLSRSILEDVVIKVAIDQYDSATNANRSRGGLKRCDNILEAFSSTLAQSPENQRLLQLLQLTSEIEPYRLVLKKGEPFKPIDLRTHGDPLYILGKILEQNPKSYTKILDFIEMAKLAIGAGLIKLGSNEISSFVSSDEVQEDFKSIEKRIAAMCINIALLEDDFETAYSYATTRLGWTFGSVKASTDERLQILSTKSTTSQCRAGLDEWSWRASLEVGKYRRNFETKQQAYASPKYCNQAIMQIEKCMECITQALMLAPTSALPEILNFYRQYEERLESLLIQVEQQESGNLAAEAENTPSKNQQAHIKYSRGSRINEISEEPMTLFDLSRAGMIRAQSGLSALSMLKSGSKDNYSQVSGEPLNTDDYLSGTMSEPETVQARVRRRDQLKNAAVGGLASGVGWLIGAPSPMLSNDTD</sequence>
<proteinExistence type="predicted"/>
<dbReference type="GO" id="GO:0015031">
    <property type="term" value="P:protein transport"/>
    <property type="evidence" value="ECO:0007669"/>
    <property type="project" value="UniProtKB-KW"/>
</dbReference>
<dbReference type="GO" id="GO:0005783">
    <property type="term" value="C:endoplasmic reticulum"/>
    <property type="evidence" value="ECO:0007669"/>
    <property type="project" value="UniProtKB-SubCell"/>
</dbReference>
<evidence type="ECO:0000256" key="3">
    <source>
        <dbReference type="ARBA" id="ARBA00022824"/>
    </source>
</evidence>
<accession>N1JCI5</accession>
<dbReference type="eggNOG" id="ENOG502R87S">
    <property type="taxonomic scope" value="Eukaryota"/>
</dbReference>
<feature type="chain" id="PRO_5004106554" description="Sec39 domain-containing protein" evidence="6">
    <location>
        <begin position="23"/>
        <end position="958"/>
    </location>
</feature>
<dbReference type="OrthoDB" id="3434013at2759"/>
<dbReference type="PANTHER" id="PTHR40787">
    <property type="entry name" value="SECRETED PROTEIN"/>
    <property type="match status" value="1"/>
</dbReference>
<evidence type="ECO:0000256" key="6">
    <source>
        <dbReference type="SAM" id="SignalP"/>
    </source>
</evidence>
<organism evidence="8 9">
    <name type="scientific">Blumeria graminis f. sp. hordei (strain DH14)</name>
    <name type="common">Barley powdery mildew</name>
    <name type="synonym">Oidium monilioides f. sp. hordei</name>
    <dbReference type="NCBI Taxonomy" id="546991"/>
    <lineage>
        <taxon>Eukaryota</taxon>
        <taxon>Fungi</taxon>
        <taxon>Dikarya</taxon>
        <taxon>Ascomycota</taxon>
        <taxon>Pezizomycotina</taxon>
        <taxon>Leotiomycetes</taxon>
        <taxon>Erysiphales</taxon>
        <taxon>Erysiphaceae</taxon>
        <taxon>Blumeria</taxon>
        <taxon>Blumeria hordei</taxon>
    </lineage>
</organism>
<evidence type="ECO:0000313" key="8">
    <source>
        <dbReference type="EMBL" id="CCU80146.1"/>
    </source>
</evidence>
<evidence type="ECO:0000256" key="4">
    <source>
        <dbReference type="ARBA" id="ARBA00022927"/>
    </source>
</evidence>
<dbReference type="HOGENOM" id="CLU_006056_0_0_1"/>
<dbReference type="InterPro" id="IPR013244">
    <property type="entry name" value="Sec39_domain"/>
</dbReference>
<dbReference type="AlphaFoldDB" id="N1JCI5"/>
<feature type="region of interest" description="Disordered" evidence="5">
    <location>
        <begin position="893"/>
        <end position="919"/>
    </location>
</feature>
<gene>
    <name evidence="8" type="ORF">BGHDH14_bgh01087</name>
</gene>
<reference evidence="8 9" key="1">
    <citation type="journal article" date="2010" name="Science">
        <title>Genome expansion and gene loss in powdery mildew fungi reveal tradeoffs in extreme parasitism.</title>
        <authorList>
            <person name="Spanu P.D."/>
            <person name="Abbott J.C."/>
            <person name="Amselem J."/>
            <person name="Burgis T.A."/>
            <person name="Soanes D.M."/>
            <person name="Stueber K."/>
            <person name="Ver Loren van Themaat E."/>
            <person name="Brown J.K.M."/>
            <person name="Butcher S.A."/>
            <person name="Gurr S.J."/>
            <person name="Lebrun M.-H."/>
            <person name="Ridout C.J."/>
            <person name="Schulze-Lefert P."/>
            <person name="Talbot N.J."/>
            <person name="Ahmadinejad N."/>
            <person name="Ametz C."/>
            <person name="Barton G.R."/>
            <person name="Benjdia M."/>
            <person name="Bidzinski P."/>
            <person name="Bindschedler L.V."/>
            <person name="Both M."/>
            <person name="Brewer M.T."/>
            <person name="Cadle-Davidson L."/>
            <person name="Cadle-Davidson M.M."/>
            <person name="Collemare J."/>
            <person name="Cramer R."/>
            <person name="Frenkel O."/>
            <person name="Godfrey D."/>
            <person name="Harriman J."/>
            <person name="Hoede C."/>
            <person name="King B.C."/>
            <person name="Klages S."/>
            <person name="Kleemann J."/>
            <person name="Knoll D."/>
            <person name="Koti P.S."/>
            <person name="Kreplak J."/>
            <person name="Lopez-Ruiz F.J."/>
            <person name="Lu X."/>
            <person name="Maekawa T."/>
            <person name="Mahanil S."/>
            <person name="Micali C."/>
            <person name="Milgroom M.G."/>
            <person name="Montana G."/>
            <person name="Noir S."/>
            <person name="O'Connell R.J."/>
            <person name="Oberhaensli S."/>
            <person name="Parlange F."/>
            <person name="Pedersen C."/>
            <person name="Quesneville H."/>
            <person name="Reinhardt R."/>
            <person name="Rott M."/>
            <person name="Sacristan S."/>
            <person name="Schmidt S.M."/>
            <person name="Schoen M."/>
            <person name="Skamnioti P."/>
            <person name="Sommer H."/>
            <person name="Stephens A."/>
            <person name="Takahara H."/>
            <person name="Thordal-Christensen H."/>
            <person name="Vigouroux M."/>
            <person name="Wessling R."/>
            <person name="Wicker T."/>
            <person name="Panstruga R."/>
        </authorList>
    </citation>
    <scope>NUCLEOTIDE SEQUENCE [LARGE SCALE GENOMIC DNA]</scope>
    <source>
        <strain evidence="8">DH14</strain>
    </source>
</reference>
<dbReference type="InParanoid" id="N1JCI5"/>
<evidence type="ECO:0000259" key="7">
    <source>
        <dbReference type="Pfam" id="PF08314"/>
    </source>
</evidence>
<evidence type="ECO:0000256" key="5">
    <source>
        <dbReference type="SAM" id="MobiDB-lite"/>
    </source>
</evidence>
<dbReference type="EMBL" id="CAUH01004581">
    <property type="protein sequence ID" value="CCU80146.1"/>
    <property type="molecule type" value="Genomic_DNA"/>
</dbReference>
<feature type="signal peptide" evidence="6">
    <location>
        <begin position="1"/>
        <end position="22"/>
    </location>
</feature>
<keyword evidence="2" id="KW-0813">Transport</keyword>
<keyword evidence="4" id="KW-0653">Protein transport</keyword>
<dbReference type="Pfam" id="PF08314">
    <property type="entry name" value="Sec39"/>
    <property type="match status" value="1"/>
</dbReference>
<evidence type="ECO:0000313" key="9">
    <source>
        <dbReference type="Proteomes" id="UP000015441"/>
    </source>
</evidence>
<keyword evidence="9" id="KW-1185">Reference proteome</keyword>
<dbReference type="PANTHER" id="PTHR40787:SF3">
    <property type="entry name" value="PROTEIN TRANSPORT PROTEIN SEC39"/>
    <property type="match status" value="1"/>
</dbReference>
<comment type="caution">
    <text evidence="8">The sequence shown here is derived from an EMBL/GenBank/DDBJ whole genome shotgun (WGS) entry which is preliminary data.</text>
</comment>
<dbReference type="Proteomes" id="UP000015441">
    <property type="component" value="Unassembled WGS sequence"/>
</dbReference>
<keyword evidence="6" id="KW-0732">Signal</keyword>
<evidence type="ECO:0000256" key="2">
    <source>
        <dbReference type="ARBA" id="ARBA00022448"/>
    </source>
</evidence>
<comment type="subcellular location">
    <subcellularLocation>
        <location evidence="1">Endoplasmic reticulum</location>
    </subcellularLocation>
</comment>
<name>N1JCI5_BLUG1</name>